<keyword evidence="7" id="KW-0479">Metal-binding</keyword>
<dbReference type="Pfam" id="PF13649">
    <property type="entry name" value="Methyltransf_25"/>
    <property type="match status" value="1"/>
</dbReference>
<dbReference type="GO" id="GO:0046872">
    <property type="term" value="F:metal ion binding"/>
    <property type="evidence" value="ECO:0007669"/>
    <property type="project" value="UniProtKB-KW"/>
</dbReference>
<keyword evidence="13" id="KW-0472">Membrane</keyword>
<dbReference type="GO" id="GO:0003723">
    <property type="term" value="F:RNA binding"/>
    <property type="evidence" value="ECO:0007669"/>
    <property type="project" value="UniProtKB-KW"/>
</dbReference>
<evidence type="ECO:0000256" key="1">
    <source>
        <dbReference type="ARBA" id="ARBA00001946"/>
    </source>
</evidence>
<dbReference type="CDD" id="cd02440">
    <property type="entry name" value="AdoMet_MTases"/>
    <property type="match status" value="1"/>
</dbReference>
<evidence type="ECO:0000256" key="3">
    <source>
        <dbReference type="ARBA" id="ARBA00021330"/>
    </source>
</evidence>
<evidence type="ECO:0000256" key="9">
    <source>
        <dbReference type="ARBA" id="ARBA00022884"/>
    </source>
</evidence>
<dbReference type="GO" id="GO:0005737">
    <property type="term" value="C:cytoplasm"/>
    <property type="evidence" value="ECO:0007669"/>
    <property type="project" value="TreeGrafter"/>
</dbReference>
<dbReference type="SUPFAM" id="SSF53335">
    <property type="entry name" value="S-adenosyl-L-methionine-dependent methyltransferases"/>
    <property type="match status" value="1"/>
</dbReference>
<evidence type="ECO:0000256" key="2">
    <source>
        <dbReference type="ARBA" id="ARBA00009026"/>
    </source>
</evidence>
<organism evidence="16 17">
    <name type="scientific">Saccharibacillus brassicae</name>
    <dbReference type="NCBI Taxonomy" id="2583377"/>
    <lineage>
        <taxon>Bacteria</taxon>
        <taxon>Bacillati</taxon>
        <taxon>Bacillota</taxon>
        <taxon>Bacilli</taxon>
        <taxon>Bacillales</taxon>
        <taxon>Paenibacillaceae</taxon>
        <taxon>Saccharibacillus</taxon>
    </lineage>
</organism>
<sequence>MAIVQLSSTHPDFSFLIRKNPSTGMLIRPIRKGLAYGWYGDPQTFNVYFKDADNEVSYKRSEHEEFEYLNVSRYNTPLFPLNAINEFFSHPLKPDDRDTEGHTHALFVNMVHIERDRYLDFFAKHFPDITFEATLLAHKSYSLKMTTNRNLYVLLHAASVLFLFLSMFGKEFIDLNESVVEKYIRSLNIIDAPFYIRSLFVRNFLGSRAMFRKYAAELERTDRYDIRFDFGGTAFQRRSAITQRLAFDKSILDIGCGEGFYAIPYAARIKDDYSYYAIDVNAEVLEETVRKAEKKELDNLIPFASLAQFLDSYNGEQVDVILTEVVEHMGTEEAAALVRLILKKVNFDRFVITTPNADFNVFYELEGMRHDDHDWEMPQTEFRAWIGELAAKHAVHAEWLEIGDRVNGIATTQGVLFRRQSEIDILTEKSMEKATEKGGAADE</sequence>
<keyword evidence="5 16" id="KW-0808">Transferase</keyword>
<dbReference type="InterPro" id="IPR053890">
    <property type="entry name" value="Hen1-like_N"/>
</dbReference>
<evidence type="ECO:0000256" key="13">
    <source>
        <dbReference type="SAM" id="Phobius"/>
    </source>
</evidence>
<keyword evidence="9" id="KW-0694">RNA-binding</keyword>
<feature type="domain" description="Methyltransferase" evidence="14">
    <location>
        <begin position="251"/>
        <end position="341"/>
    </location>
</feature>
<evidence type="ECO:0000256" key="8">
    <source>
        <dbReference type="ARBA" id="ARBA00022842"/>
    </source>
</evidence>
<dbReference type="InterPro" id="IPR026610">
    <property type="entry name" value="Hen1"/>
</dbReference>
<keyword evidence="17" id="KW-1185">Reference proteome</keyword>
<evidence type="ECO:0000256" key="6">
    <source>
        <dbReference type="ARBA" id="ARBA00022691"/>
    </source>
</evidence>
<dbReference type="PANTHER" id="PTHR21404:SF3">
    <property type="entry name" value="SMALL RNA 2'-O-METHYLTRANSFERASE"/>
    <property type="match status" value="1"/>
</dbReference>
<keyword evidence="13" id="KW-0812">Transmembrane</keyword>
<dbReference type="Gene3D" id="3.40.50.150">
    <property type="entry name" value="Vaccinia Virus protein VP39"/>
    <property type="match status" value="1"/>
</dbReference>
<evidence type="ECO:0000259" key="14">
    <source>
        <dbReference type="Pfam" id="PF13649"/>
    </source>
</evidence>
<comment type="catalytic activity">
    <reaction evidence="12">
        <text>small RNA 3'-end nucleotide + S-adenosyl-L-methionine = small RNA 3'-end 2'-O-methylnucleotide + S-adenosyl-L-homocysteine + H(+)</text>
        <dbReference type="Rhea" id="RHEA:37887"/>
        <dbReference type="Rhea" id="RHEA-COMP:10415"/>
        <dbReference type="Rhea" id="RHEA-COMP:10416"/>
        <dbReference type="ChEBI" id="CHEBI:15378"/>
        <dbReference type="ChEBI" id="CHEBI:57856"/>
        <dbReference type="ChEBI" id="CHEBI:59789"/>
        <dbReference type="ChEBI" id="CHEBI:74896"/>
        <dbReference type="ChEBI" id="CHEBI:74898"/>
        <dbReference type="EC" id="2.1.1.386"/>
    </reaction>
</comment>
<evidence type="ECO:0000256" key="4">
    <source>
        <dbReference type="ARBA" id="ARBA00022603"/>
    </source>
</evidence>
<keyword evidence="8" id="KW-0460">Magnesium</keyword>
<dbReference type="OrthoDB" id="626362at2"/>
<dbReference type="Proteomes" id="UP000316968">
    <property type="component" value="Chromosome"/>
</dbReference>
<keyword evidence="4 16" id="KW-0489">Methyltransferase</keyword>
<dbReference type="KEGG" id="saca:FFV09_15110"/>
<keyword evidence="13" id="KW-1133">Transmembrane helix</keyword>
<evidence type="ECO:0000256" key="10">
    <source>
        <dbReference type="ARBA" id="ARBA00023158"/>
    </source>
</evidence>
<accession>A0A4Y6V052</accession>
<dbReference type="AlphaFoldDB" id="A0A4Y6V052"/>
<gene>
    <name evidence="16" type="ORF">FFV09_15110</name>
</gene>
<comment type="similarity">
    <text evidence="2">Belongs to the methyltransferase superfamily. HEN1 family.</text>
</comment>
<feature type="transmembrane region" description="Helical" evidence="13">
    <location>
        <begin position="151"/>
        <end position="169"/>
    </location>
</feature>
<dbReference type="GO" id="GO:0090486">
    <property type="term" value="F:small RNA 2'-O-methyltransferase activity"/>
    <property type="evidence" value="ECO:0007669"/>
    <property type="project" value="UniProtKB-EC"/>
</dbReference>
<dbReference type="EMBL" id="CP041217">
    <property type="protein sequence ID" value="QDH22056.1"/>
    <property type="molecule type" value="Genomic_DNA"/>
</dbReference>
<dbReference type="RefSeq" id="WP_141448600.1">
    <property type="nucleotide sequence ID" value="NZ_CP041217.1"/>
</dbReference>
<name>A0A4Y6V052_SACBS</name>
<evidence type="ECO:0000256" key="7">
    <source>
        <dbReference type="ARBA" id="ARBA00022723"/>
    </source>
</evidence>
<keyword evidence="10" id="KW-0943">RNA-mediated gene silencing</keyword>
<evidence type="ECO:0000313" key="17">
    <source>
        <dbReference type="Proteomes" id="UP000316968"/>
    </source>
</evidence>
<evidence type="ECO:0000259" key="15">
    <source>
        <dbReference type="Pfam" id="PF22032"/>
    </source>
</evidence>
<protein>
    <recommendedName>
        <fullName evidence="3">Small RNA 2'-O-methyltransferase</fullName>
        <ecNumber evidence="11">2.1.1.386</ecNumber>
    </recommendedName>
</protein>
<evidence type="ECO:0000256" key="12">
    <source>
        <dbReference type="ARBA" id="ARBA00048418"/>
    </source>
</evidence>
<dbReference type="InterPro" id="IPR029063">
    <property type="entry name" value="SAM-dependent_MTases_sf"/>
</dbReference>
<dbReference type="GO" id="GO:0030422">
    <property type="term" value="P:siRNA processing"/>
    <property type="evidence" value="ECO:0007669"/>
    <property type="project" value="TreeGrafter"/>
</dbReference>
<dbReference type="Pfam" id="PF22032">
    <property type="entry name" value="Hen1_N"/>
    <property type="match status" value="1"/>
</dbReference>
<evidence type="ECO:0000256" key="11">
    <source>
        <dbReference type="ARBA" id="ARBA00035025"/>
    </source>
</evidence>
<dbReference type="PANTHER" id="PTHR21404">
    <property type="entry name" value="HEN1"/>
    <property type="match status" value="1"/>
</dbReference>
<dbReference type="GO" id="GO:0001510">
    <property type="term" value="P:RNA methylation"/>
    <property type="evidence" value="ECO:0007669"/>
    <property type="project" value="InterPro"/>
</dbReference>
<dbReference type="EC" id="2.1.1.386" evidence="11"/>
<reference evidence="16 17" key="1">
    <citation type="submission" date="2019-06" db="EMBL/GenBank/DDBJ databases">
        <title>Saccharibacillus brassicae sp. nov., an endophytic bacterium isolated from Chinese cabbage seeds (Brassica pekinensis).</title>
        <authorList>
            <person name="Jiang L."/>
            <person name="Lee J."/>
            <person name="Kim S.W."/>
        </authorList>
    </citation>
    <scope>NUCLEOTIDE SEQUENCE [LARGE SCALE GENOMIC DNA]</scope>
    <source>
        <strain evidence="17">KCTC 43072 / ATSA2</strain>
    </source>
</reference>
<evidence type="ECO:0000256" key="5">
    <source>
        <dbReference type="ARBA" id="ARBA00022679"/>
    </source>
</evidence>
<evidence type="ECO:0000313" key="16">
    <source>
        <dbReference type="EMBL" id="QDH22056.1"/>
    </source>
</evidence>
<feature type="domain" description="Hen1-like N-terminal" evidence="15">
    <location>
        <begin position="3"/>
        <end position="223"/>
    </location>
</feature>
<comment type="cofactor">
    <cofactor evidence="1">
        <name>Mg(2+)</name>
        <dbReference type="ChEBI" id="CHEBI:18420"/>
    </cofactor>
</comment>
<dbReference type="InterPro" id="IPR041698">
    <property type="entry name" value="Methyltransf_25"/>
</dbReference>
<proteinExistence type="inferred from homology"/>
<keyword evidence="6" id="KW-0949">S-adenosyl-L-methionine</keyword>